<organism evidence="2 3">
    <name type="scientific">Gemmobacter aquaticus</name>
    <dbReference type="NCBI Taxonomy" id="490185"/>
    <lineage>
        <taxon>Bacteria</taxon>
        <taxon>Pseudomonadati</taxon>
        <taxon>Pseudomonadota</taxon>
        <taxon>Alphaproteobacteria</taxon>
        <taxon>Rhodobacterales</taxon>
        <taxon>Paracoccaceae</taxon>
        <taxon>Gemmobacter</taxon>
    </lineage>
</organism>
<evidence type="ECO:0000313" key="3">
    <source>
        <dbReference type="Proteomes" id="UP000598196"/>
    </source>
</evidence>
<feature type="chain" id="PRO_5038023650" evidence="1">
    <location>
        <begin position="22"/>
        <end position="99"/>
    </location>
</feature>
<gene>
    <name evidence="2" type="ORF">GCM10010991_07770</name>
</gene>
<dbReference type="RefSeq" id="WP_146285460.1">
    <property type="nucleotide sequence ID" value="NZ_BMLP01000001.1"/>
</dbReference>
<sequence length="99" mass="10574">MKLTTFSAALAIAAMSTPATASDCAGLATKYSKYNVAATFFDRTSKVDNSTLRQETALSALNNIFARQSIIVDMMIAKGCELPEPPEFDMFGLVNANNG</sequence>
<proteinExistence type="predicted"/>
<name>A0A917YJ80_9RHOB</name>
<dbReference type="AlphaFoldDB" id="A0A917YJ80"/>
<accession>A0A917YJ80</accession>
<protein>
    <submittedName>
        <fullName evidence="2">Uncharacterized protein</fullName>
    </submittedName>
</protein>
<dbReference type="Proteomes" id="UP000598196">
    <property type="component" value="Unassembled WGS sequence"/>
</dbReference>
<comment type="caution">
    <text evidence="2">The sequence shown here is derived from an EMBL/GenBank/DDBJ whole genome shotgun (WGS) entry which is preliminary data.</text>
</comment>
<evidence type="ECO:0000313" key="2">
    <source>
        <dbReference type="EMBL" id="GGO26782.1"/>
    </source>
</evidence>
<dbReference type="OrthoDB" id="9904822at2"/>
<reference evidence="2 3" key="1">
    <citation type="journal article" date="2014" name="Int. J. Syst. Evol. Microbiol.">
        <title>Complete genome sequence of Corynebacterium casei LMG S-19264T (=DSM 44701T), isolated from a smear-ripened cheese.</title>
        <authorList>
            <consortium name="US DOE Joint Genome Institute (JGI-PGF)"/>
            <person name="Walter F."/>
            <person name="Albersmeier A."/>
            <person name="Kalinowski J."/>
            <person name="Ruckert C."/>
        </authorList>
    </citation>
    <scope>NUCLEOTIDE SEQUENCE [LARGE SCALE GENOMIC DNA]</scope>
    <source>
        <strain evidence="2 3">CGMCC 1.7029</strain>
    </source>
</reference>
<feature type="signal peptide" evidence="1">
    <location>
        <begin position="1"/>
        <end position="21"/>
    </location>
</feature>
<keyword evidence="1" id="KW-0732">Signal</keyword>
<dbReference type="EMBL" id="BMLP01000001">
    <property type="protein sequence ID" value="GGO26782.1"/>
    <property type="molecule type" value="Genomic_DNA"/>
</dbReference>
<evidence type="ECO:0000256" key="1">
    <source>
        <dbReference type="SAM" id="SignalP"/>
    </source>
</evidence>
<keyword evidence="3" id="KW-1185">Reference proteome</keyword>